<dbReference type="InterPro" id="IPR012885">
    <property type="entry name" value="F-box_Sdz-33"/>
</dbReference>
<evidence type="ECO:0000259" key="1">
    <source>
        <dbReference type="Pfam" id="PF07735"/>
    </source>
</evidence>
<name>A0A1I7TTY7_9PELO</name>
<dbReference type="PANTHER" id="PTHR21503:SF8">
    <property type="entry name" value="F-BOX ASSOCIATED DOMAIN-CONTAINING PROTEIN-RELATED"/>
    <property type="match status" value="1"/>
</dbReference>
<organism evidence="2 3">
    <name type="scientific">Caenorhabditis tropicalis</name>
    <dbReference type="NCBI Taxonomy" id="1561998"/>
    <lineage>
        <taxon>Eukaryota</taxon>
        <taxon>Metazoa</taxon>
        <taxon>Ecdysozoa</taxon>
        <taxon>Nematoda</taxon>
        <taxon>Chromadorea</taxon>
        <taxon>Rhabditida</taxon>
        <taxon>Rhabditina</taxon>
        <taxon>Rhabditomorpha</taxon>
        <taxon>Rhabditoidea</taxon>
        <taxon>Rhabditidae</taxon>
        <taxon>Peloderinae</taxon>
        <taxon>Caenorhabditis</taxon>
    </lineage>
</organism>
<dbReference type="WBParaSite" id="Csp11.Scaffold629.g11755.t2">
    <property type="protein sequence ID" value="Csp11.Scaffold629.g11755.t2"/>
    <property type="gene ID" value="Csp11.Scaffold629.g11755"/>
</dbReference>
<dbReference type="Pfam" id="PF07735">
    <property type="entry name" value="FBA_2"/>
    <property type="match status" value="1"/>
</dbReference>
<dbReference type="eggNOG" id="ENOG502TK42">
    <property type="taxonomic scope" value="Eukaryota"/>
</dbReference>
<evidence type="ECO:0000313" key="3">
    <source>
        <dbReference type="WBParaSite" id="Csp11.Scaffold629.g11755.t2"/>
    </source>
</evidence>
<keyword evidence="2" id="KW-1185">Reference proteome</keyword>
<evidence type="ECO:0000313" key="2">
    <source>
        <dbReference type="Proteomes" id="UP000095282"/>
    </source>
</evidence>
<feature type="domain" description="Sdz-33 F-box" evidence="1">
    <location>
        <begin position="86"/>
        <end position="142"/>
    </location>
</feature>
<accession>A0A1I7TTY7</accession>
<dbReference type="AlphaFoldDB" id="A0A1I7TTY7"/>
<reference evidence="3" key="1">
    <citation type="submission" date="2016-11" db="UniProtKB">
        <authorList>
            <consortium name="WormBaseParasite"/>
        </authorList>
    </citation>
    <scope>IDENTIFICATION</scope>
</reference>
<protein>
    <submittedName>
        <fullName evidence="3">FBA_2 domain-containing protein</fullName>
    </submittedName>
</protein>
<proteinExistence type="predicted"/>
<sequence>MDVFNRRFGVIYFKLEPPLTNDQLIEIINWLNNTKTEIREVIILEATLPMFEIFISSFRKNLDFFDVFANVSNGIGHQEPNFQIRRFFFSEYSTWFNHEYLMSLDCEHIQANKMDFSSENMNQFFRSWQEGKTNRRLERCELQLNSYSDVKNALKGCGGELMDPRTTRLKFRSSNGGHNIWIYGGIHFRGNDGRLAVVELTGTYFSRENDENCQTQIKLYLEEMEKWDYSDDRLSFHKNLNVFFF</sequence>
<dbReference type="PANTHER" id="PTHR21503">
    <property type="entry name" value="F-BOX-CONTAINING HYPOTHETICAL PROTEIN C.ELEGANS"/>
    <property type="match status" value="1"/>
</dbReference>
<dbReference type="Proteomes" id="UP000095282">
    <property type="component" value="Unplaced"/>
</dbReference>